<evidence type="ECO:0000313" key="2">
    <source>
        <dbReference type="Proteomes" id="UP000317835"/>
    </source>
</evidence>
<organism evidence="1 2">
    <name type="scientific">Tautonia plasticadhaerens</name>
    <dbReference type="NCBI Taxonomy" id="2527974"/>
    <lineage>
        <taxon>Bacteria</taxon>
        <taxon>Pseudomonadati</taxon>
        <taxon>Planctomycetota</taxon>
        <taxon>Planctomycetia</taxon>
        <taxon>Isosphaerales</taxon>
        <taxon>Isosphaeraceae</taxon>
        <taxon>Tautonia</taxon>
    </lineage>
</organism>
<reference evidence="1 2" key="1">
    <citation type="submission" date="2019-02" db="EMBL/GenBank/DDBJ databases">
        <title>Deep-cultivation of Planctomycetes and their phenomic and genomic characterization uncovers novel biology.</title>
        <authorList>
            <person name="Wiegand S."/>
            <person name="Jogler M."/>
            <person name="Boedeker C."/>
            <person name="Pinto D."/>
            <person name="Vollmers J."/>
            <person name="Rivas-Marin E."/>
            <person name="Kohn T."/>
            <person name="Peeters S.H."/>
            <person name="Heuer A."/>
            <person name="Rast P."/>
            <person name="Oberbeckmann S."/>
            <person name="Bunk B."/>
            <person name="Jeske O."/>
            <person name="Meyerdierks A."/>
            <person name="Storesund J.E."/>
            <person name="Kallscheuer N."/>
            <person name="Luecker S."/>
            <person name="Lage O.M."/>
            <person name="Pohl T."/>
            <person name="Merkel B.J."/>
            <person name="Hornburger P."/>
            <person name="Mueller R.-W."/>
            <person name="Bruemmer F."/>
            <person name="Labrenz M."/>
            <person name="Spormann A.M."/>
            <person name="Op den Camp H."/>
            <person name="Overmann J."/>
            <person name="Amann R."/>
            <person name="Jetten M.S.M."/>
            <person name="Mascher T."/>
            <person name="Medema M.H."/>
            <person name="Devos D.P."/>
            <person name="Kaster A.-K."/>
            <person name="Ovreas L."/>
            <person name="Rohde M."/>
            <person name="Galperin M.Y."/>
            <person name="Jogler C."/>
        </authorList>
    </citation>
    <scope>NUCLEOTIDE SEQUENCE [LARGE SCALE GENOMIC DNA]</scope>
    <source>
        <strain evidence="1 2">ElP</strain>
    </source>
</reference>
<dbReference type="InterPro" id="IPR036366">
    <property type="entry name" value="PGBDSf"/>
</dbReference>
<dbReference type="EMBL" id="CP036426">
    <property type="protein sequence ID" value="QDV33879.1"/>
    <property type="molecule type" value="Genomic_DNA"/>
</dbReference>
<dbReference type="SUPFAM" id="SSF47090">
    <property type="entry name" value="PGBD-like"/>
    <property type="match status" value="1"/>
</dbReference>
<dbReference type="AlphaFoldDB" id="A0A518GZ55"/>
<keyword evidence="2" id="KW-1185">Reference proteome</keyword>
<dbReference type="Proteomes" id="UP000317835">
    <property type="component" value="Chromosome"/>
</dbReference>
<dbReference type="Gene3D" id="1.10.101.10">
    <property type="entry name" value="PGBD-like superfamily/PGBD"/>
    <property type="match status" value="1"/>
</dbReference>
<evidence type="ECO:0000313" key="1">
    <source>
        <dbReference type="EMBL" id="QDV33879.1"/>
    </source>
</evidence>
<proteinExistence type="predicted"/>
<protein>
    <recommendedName>
        <fullName evidence="3">Peptidoglycan binding domain protein</fullName>
    </recommendedName>
</protein>
<name>A0A518GZ55_9BACT</name>
<gene>
    <name evidence="1" type="ORF">ElP_17590</name>
</gene>
<sequence length="479" mass="51753">MGLQSRLFRGDPALEAAAVSDPAHVVPGATGTHVVKIQQALIRLDDADIDPDGVYGPATAAAVLAYKQVRSIINPAHQTRADNIVGKMTMASLDREILQQEAIPRPRVQIKPTSFSRVRPPRPLPLVALLDRSRSFGVNGATVAAPGSATGSAIVAAPVIRPGPDFGPRVVLELRRNSVGSFEVTNGMFGEVSIADTGIAKIAPDAPVVPGEKAPVVQDPQTFKVFSGKALGRTTITASTLAFTDGGSASIEVVVKTFATAPRFVQGINHAHRPSGRYADVQANPNSGFLLELACKVHSAQGLVDLAKRTQFQDKPIALKHLNFYLTDGKGADFVEDANIKDWLTRDRGIKKRLKREIFPGPGRKPRGEGHFTFEQDEFADDAAGQDFRFAFGGIDRVDFEVDFSQDTVRVFFQDRYEWHPVYPFYSFVGPTAQFPESGDEVRETNCLHAALVELKASGAADFWMKGQAEVALSSIIAP</sequence>
<dbReference type="InterPro" id="IPR036365">
    <property type="entry name" value="PGBD-like_sf"/>
</dbReference>
<accession>A0A518GZ55</accession>
<evidence type="ECO:0008006" key="3">
    <source>
        <dbReference type="Google" id="ProtNLM"/>
    </source>
</evidence>
<dbReference type="KEGG" id="tpla:ElP_17590"/>